<dbReference type="InterPro" id="IPR059000">
    <property type="entry name" value="ATPase_P-type_domA"/>
</dbReference>
<dbReference type="Proteomes" id="UP000193827">
    <property type="component" value="Unassembled WGS sequence"/>
</dbReference>
<keyword evidence="7 10" id="KW-0472">Membrane</keyword>
<dbReference type="InterPro" id="IPR044492">
    <property type="entry name" value="P_typ_ATPase_HD_dom"/>
</dbReference>
<dbReference type="GO" id="GO:0046872">
    <property type="term" value="F:metal ion binding"/>
    <property type="evidence" value="ECO:0007669"/>
    <property type="project" value="UniProtKB-KW"/>
</dbReference>
<dbReference type="InterPro" id="IPR036412">
    <property type="entry name" value="HAD-like_sf"/>
</dbReference>
<reference evidence="12 13" key="1">
    <citation type="submission" date="2017-03" db="EMBL/GenBank/DDBJ databases">
        <authorList>
            <person name="Afonso C.L."/>
            <person name="Miller P.J."/>
            <person name="Scott M.A."/>
            <person name="Spackman E."/>
            <person name="Goraichik I."/>
            <person name="Dimitrov K.M."/>
            <person name="Suarez D.L."/>
            <person name="Swayne D.E."/>
        </authorList>
    </citation>
    <scope>NUCLEOTIDE SEQUENCE [LARGE SCALE GENOMIC DNA]</scope>
    <source>
        <strain evidence="12 13">CECT 8287</strain>
    </source>
</reference>
<dbReference type="Pfam" id="PF00122">
    <property type="entry name" value="E1-E2_ATPase"/>
    <property type="match status" value="1"/>
</dbReference>
<dbReference type="GO" id="GO:0016887">
    <property type="term" value="F:ATP hydrolysis activity"/>
    <property type="evidence" value="ECO:0007669"/>
    <property type="project" value="InterPro"/>
</dbReference>
<feature type="domain" description="P-type ATPase A" evidence="11">
    <location>
        <begin position="118"/>
        <end position="217"/>
    </location>
</feature>
<dbReference type="RefSeq" id="WP_085891956.1">
    <property type="nucleotide sequence ID" value="NZ_FWFL01000003.1"/>
</dbReference>
<dbReference type="InterPro" id="IPR051014">
    <property type="entry name" value="Cation_Transport_ATPase_IB"/>
</dbReference>
<dbReference type="NCBIfam" id="TIGR01494">
    <property type="entry name" value="ATPase_P-type"/>
    <property type="match status" value="1"/>
</dbReference>
<evidence type="ECO:0000256" key="5">
    <source>
        <dbReference type="ARBA" id="ARBA00022967"/>
    </source>
</evidence>
<dbReference type="EMBL" id="FWFL01000003">
    <property type="protein sequence ID" value="SLN32011.1"/>
    <property type="molecule type" value="Genomic_DNA"/>
</dbReference>
<keyword evidence="10" id="KW-0067">ATP-binding</keyword>
<evidence type="ECO:0000313" key="12">
    <source>
        <dbReference type="EMBL" id="SLN32011.1"/>
    </source>
</evidence>
<evidence type="ECO:0000256" key="6">
    <source>
        <dbReference type="ARBA" id="ARBA00022989"/>
    </source>
</evidence>
<feature type="transmembrane region" description="Helical" evidence="10">
    <location>
        <begin position="86"/>
        <end position="103"/>
    </location>
</feature>
<comment type="catalytic activity">
    <reaction evidence="9">
        <text>Zn(2+)(in) + ATP + H2O = Zn(2+)(out) + ADP + phosphate + H(+)</text>
        <dbReference type="Rhea" id="RHEA:20621"/>
        <dbReference type="ChEBI" id="CHEBI:15377"/>
        <dbReference type="ChEBI" id="CHEBI:15378"/>
        <dbReference type="ChEBI" id="CHEBI:29105"/>
        <dbReference type="ChEBI" id="CHEBI:30616"/>
        <dbReference type="ChEBI" id="CHEBI:43474"/>
        <dbReference type="ChEBI" id="CHEBI:456216"/>
        <dbReference type="EC" id="7.2.2.12"/>
    </reaction>
</comment>
<dbReference type="Pfam" id="PF00702">
    <property type="entry name" value="Hydrolase"/>
    <property type="match status" value="1"/>
</dbReference>
<dbReference type="InterPro" id="IPR018303">
    <property type="entry name" value="ATPase_P-typ_P_site"/>
</dbReference>
<evidence type="ECO:0000313" key="13">
    <source>
        <dbReference type="Proteomes" id="UP000193827"/>
    </source>
</evidence>
<dbReference type="SFLD" id="SFLDG00002">
    <property type="entry name" value="C1.7:_P-type_atpase_like"/>
    <property type="match status" value="1"/>
</dbReference>
<feature type="transmembrane region" description="Helical" evidence="10">
    <location>
        <begin position="258"/>
        <end position="282"/>
    </location>
</feature>
<keyword evidence="13" id="KW-1185">Reference proteome</keyword>
<dbReference type="InterPro" id="IPR008250">
    <property type="entry name" value="ATPase_P-typ_transduc_dom_A_sf"/>
</dbReference>
<keyword evidence="12" id="KW-0378">Hydrolase</keyword>
<evidence type="ECO:0000256" key="9">
    <source>
        <dbReference type="ARBA" id="ARBA00047308"/>
    </source>
</evidence>
<feature type="transmembrane region" description="Helical" evidence="10">
    <location>
        <begin position="564"/>
        <end position="583"/>
    </location>
</feature>
<dbReference type="OrthoDB" id="9807843at2"/>
<gene>
    <name evidence="12" type="primary">silP</name>
    <name evidence="12" type="ORF">PEL8287_01497</name>
</gene>
<dbReference type="GO" id="GO:0015086">
    <property type="term" value="F:cadmium ion transmembrane transporter activity"/>
    <property type="evidence" value="ECO:0007669"/>
    <property type="project" value="TreeGrafter"/>
</dbReference>
<dbReference type="PRINTS" id="PR00119">
    <property type="entry name" value="CATATPASE"/>
</dbReference>
<comment type="subcellular location">
    <subcellularLocation>
        <location evidence="10">Cell membrane</location>
    </subcellularLocation>
    <subcellularLocation>
        <location evidence="1">Membrane</location>
    </subcellularLocation>
</comment>
<dbReference type="InterPro" id="IPR027256">
    <property type="entry name" value="P-typ_ATPase_IB"/>
</dbReference>
<dbReference type="SUPFAM" id="SSF81653">
    <property type="entry name" value="Calcium ATPase, transduction domain A"/>
    <property type="match status" value="1"/>
</dbReference>
<dbReference type="SUPFAM" id="SSF81665">
    <property type="entry name" value="Calcium ATPase, transmembrane domain M"/>
    <property type="match status" value="1"/>
</dbReference>
<dbReference type="Gene3D" id="3.40.50.1000">
    <property type="entry name" value="HAD superfamily/HAD-like"/>
    <property type="match status" value="1"/>
</dbReference>
<dbReference type="NCBIfam" id="TIGR01512">
    <property type="entry name" value="ATPase-IB2_Cd"/>
    <property type="match status" value="1"/>
</dbReference>
<dbReference type="NCBIfam" id="TIGR01525">
    <property type="entry name" value="ATPase-IB_hvy"/>
    <property type="match status" value="1"/>
</dbReference>
<accession>A0A1Y5S3S2</accession>
<dbReference type="Gene3D" id="3.40.1110.10">
    <property type="entry name" value="Calcium-transporting ATPase, cytoplasmic domain N"/>
    <property type="match status" value="1"/>
</dbReference>
<organism evidence="12 13">
    <name type="scientific">Roseovarius litorisediminis</name>
    <dbReference type="NCBI Taxonomy" id="1312363"/>
    <lineage>
        <taxon>Bacteria</taxon>
        <taxon>Pseudomonadati</taxon>
        <taxon>Pseudomonadota</taxon>
        <taxon>Alphaproteobacteria</taxon>
        <taxon>Rhodobacterales</taxon>
        <taxon>Roseobacteraceae</taxon>
        <taxon>Roseovarius</taxon>
    </lineage>
</organism>
<keyword evidence="4 10" id="KW-0479">Metal-binding</keyword>
<dbReference type="SUPFAM" id="SSF56784">
    <property type="entry name" value="HAD-like"/>
    <property type="match status" value="1"/>
</dbReference>
<evidence type="ECO:0000256" key="4">
    <source>
        <dbReference type="ARBA" id="ARBA00022723"/>
    </source>
</evidence>
<evidence type="ECO:0000259" key="11">
    <source>
        <dbReference type="Pfam" id="PF00122"/>
    </source>
</evidence>
<evidence type="ECO:0000256" key="8">
    <source>
        <dbReference type="ARBA" id="ARBA00039097"/>
    </source>
</evidence>
<keyword evidence="10" id="KW-1003">Cell membrane</keyword>
<dbReference type="AlphaFoldDB" id="A0A1Y5S3S2"/>
<dbReference type="SFLD" id="SFLDF00027">
    <property type="entry name" value="p-type_atpase"/>
    <property type="match status" value="1"/>
</dbReference>
<keyword evidence="3 10" id="KW-0812">Transmembrane</keyword>
<proteinExistence type="inferred from homology"/>
<dbReference type="GO" id="GO:0005524">
    <property type="term" value="F:ATP binding"/>
    <property type="evidence" value="ECO:0007669"/>
    <property type="project" value="UniProtKB-UniRule"/>
</dbReference>
<keyword evidence="6 10" id="KW-1133">Transmembrane helix</keyword>
<dbReference type="SFLD" id="SFLDS00003">
    <property type="entry name" value="Haloacid_Dehalogenase"/>
    <property type="match status" value="1"/>
</dbReference>
<keyword evidence="10" id="KW-0547">Nucleotide-binding</keyword>
<dbReference type="InterPro" id="IPR001757">
    <property type="entry name" value="P_typ_ATPase"/>
</dbReference>
<evidence type="ECO:0000256" key="1">
    <source>
        <dbReference type="ARBA" id="ARBA00004370"/>
    </source>
</evidence>
<dbReference type="PANTHER" id="PTHR48085:SF5">
    <property type="entry name" value="CADMIUM_ZINC-TRANSPORTING ATPASE HMA4-RELATED"/>
    <property type="match status" value="1"/>
</dbReference>
<feature type="transmembrane region" description="Helical" evidence="10">
    <location>
        <begin position="233"/>
        <end position="252"/>
    </location>
</feature>
<evidence type="ECO:0000256" key="10">
    <source>
        <dbReference type="RuleBase" id="RU362081"/>
    </source>
</evidence>
<protein>
    <recommendedName>
        <fullName evidence="8">P-type Zn(2+) transporter</fullName>
        <ecNumber evidence="8">7.2.2.12</ecNumber>
    </recommendedName>
</protein>
<evidence type="ECO:0000256" key="3">
    <source>
        <dbReference type="ARBA" id="ARBA00022692"/>
    </source>
</evidence>
<comment type="similarity">
    <text evidence="2 10">Belongs to the cation transport ATPase (P-type) (TC 3.A.3) family. Type IB subfamily.</text>
</comment>
<dbReference type="PANTHER" id="PTHR48085">
    <property type="entry name" value="CADMIUM/ZINC-TRANSPORTING ATPASE HMA2-RELATED"/>
    <property type="match status" value="1"/>
</dbReference>
<dbReference type="InterPro" id="IPR023299">
    <property type="entry name" value="ATPase_P-typ_cyto_dom_N"/>
</dbReference>
<sequence length="635" mass="65925">MEHSNTDRFKTVILMLAVTGLVVGLAFWFAGLGEVADVVWSAGVAPALVALVVEILRSISRGEVGLDIVAALSMTAALVFGETLAAAVVALMYSGGTFLESFAEGRARREMHDLLSRVPRTAARHLNGGLEEVPLDDIEPGDRLLIRQGDVVPVDGTVVSDAAFLDTSALTGESLPVRVRKGGAAMSGSTNAGEAFDLTATRFAKDSTYAGIVRLVEEAQRSKAPMSRLADRWSLGFLAITVTIAFVAWWFTGDPIRAVAVLVVATPCPLILAVPVALVAGLSRAAHFGVLIKGAGPLETMARIRTLILDKTGTLTDGRPKIVSIDAHNGMGEKDILRFAASLDQASKHPVAQAIVAAAKARGLELPIPSEVAEIPGEGVVGYVEGQKVIVGGDDFVAKRVGRAEGAHASLAAGSVLVAIAVDGHMAGHLVMADPLRDGTAGMLAGLRRQGIERILLATGDRAAVAERVTEGLGLDGLRAGLTPDQKVLLVLTERKNGPVMMVGDGVNDAPALAAADVGVAMGARGAAASAEAAEVVLLVDRVDRLGPGIEVARRSRRIAFESVVAGIGLSVAGMIAAAYGYLTPVQGALFQEVIDVAVILNALRALRIKPDDPNAPVAVIDAVPENIDLKEKTL</sequence>
<dbReference type="EC" id="7.2.2.12" evidence="8"/>
<feature type="transmembrane region" description="Helical" evidence="10">
    <location>
        <begin position="12"/>
        <end position="32"/>
    </location>
</feature>
<dbReference type="InterPro" id="IPR023214">
    <property type="entry name" value="HAD_sf"/>
</dbReference>
<dbReference type="GO" id="GO:0005886">
    <property type="term" value="C:plasma membrane"/>
    <property type="evidence" value="ECO:0007669"/>
    <property type="project" value="UniProtKB-SubCell"/>
</dbReference>
<evidence type="ECO:0000256" key="7">
    <source>
        <dbReference type="ARBA" id="ARBA00023136"/>
    </source>
</evidence>
<dbReference type="GO" id="GO:0016463">
    <property type="term" value="F:P-type zinc transporter activity"/>
    <property type="evidence" value="ECO:0007669"/>
    <property type="project" value="UniProtKB-EC"/>
</dbReference>
<dbReference type="InterPro" id="IPR023298">
    <property type="entry name" value="ATPase_P-typ_TM_dom_sf"/>
</dbReference>
<name>A0A1Y5S3S2_9RHOB</name>
<keyword evidence="5" id="KW-1278">Translocase</keyword>
<evidence type="ECO:0000256" key="2">
    <source>
        <dbReference type="ARBA" id="ARBA00006024"/>
    </source>
</evidence>
<dbReference type="Gene3D" id="2.70.150.10">
    <property type="entry name" value="Calcium-transporting ATPase, cytoplasmic transduction domain A"/>
    <property type="match status" value="1"/>
</dbReference>
<dbReference type="PROSITE" id="PS00154">
    <property type="entry name" value="ATPASE_E1_E2"/>
    <property type="match status" value="1"/>
</dbReference>